<feature type="domain" description="Heterokaryon incompatibility" evidence="1">
    <location>
        <begin position="25"/>
        <end position="114"/>
    </location>
</feature>
<dbReference type="AlphaFoldDB" id="A0A8H6JX20"/>
<dbReference type="EMBL" id="WIGN01000003">
    <property type="protein sequence ID" value="KAF6821007.1"/>
    <property type="molecule type" value="Genomic_DNA"/>
</dbReference>
<dbReference type="Pfam" id="PF06985">
    <property type="entry name" value="HET"/>
    <property type="match status" value="1"/>
</dbReference>
<dbReference type="InterPro" id="IPR010730">
    <property type="entry name" value="HET"/>
</dbReference>
<evidence type="ECO:0000313" key="3">
    <source>
        <dbReference type="Proteomes" id="UP000652219"/>
    </source>
</evidence>
<accession>A0A8H6JX20</accession>
<comment type="caution">
    <text evidence="2">The sequence shown here is derived from an EMBL/GenBank/DDBJ whole genome shotgun (WGS) entry which is preliminary data.</text>
</comment>
<dbReference type="Proteomes" id="UP000652219">
    <property type="component" value="Unassembled WGS sequence"/>
</dbReference>
<dbReference type="PANTHER" id="PTHR10622">
    <property type="entry name" value="HET DOMAIN-CONTAINING PROTEIN"/>
    <property type="match status" value="1"/>
</dbReference>
<proteinExistence type="predicted"/>
<protein>
    <submittedName>
        <fullName evidence="2">Het domain-containing protein</fullName>
    </submittedName>
</protein>
<evidence type="ECO:0000313" key="2">
    <source>
        <dbReference type="EMBL" id="KAF6821007.1"/>
    </source>
</evidence>
<organism evidence="2 3">
    <name type="scientific">Colletotrichum sojae</name>
    <dbReference type="NCBI Taxonomy" id="2175907"/>
    <lineage>
        <taxon>Eukaryota</taxon>
        <taxon>Fungi</taxon>
        <taxon>Dikarya</taxon>
        <taxon>Ascomycota</taxon>
        <taxon>Pezizomycotina</taxon>
        <taxon>Sordariomycetes</taxon>
        <taxon>Hypocreomycetidae</taxon>
        <taxon>Glomerellales</taxon>
        <taxon>Glomerellaceae</taxon>
        <taxon>Colletotrichum</taxon>
        <taxon>Colletotrichum orchidearum species complex</taxon>
    </lineage>
</organism>
<gene>
    <name evidence="2" type="ORF">CSOJ01_00442</name>
</gene>
<evidence type="ECO:0000259" key="1">
    <source>
        <dbReference type="Pfam" id="PF06985"/>
    </source>
</evidence>
<sequence>MPRAMRLLNVKTRKLKEYFDNPPTYAILSHCWGEDEVLFQDLDRPDHTSKLGYSRVDGFCTLAASHGFEYVWIDTCCIDKTSSAELSEAINSMFRWYEGAAICYAYLDGVPHNTVPYVSELNSMSSRWFTRGWTLQELLAPKHVDFYNHAWSHIGDRSSMAQAIKKVTRIPVQYLQ</sequence>
<reference evidence="2 3" key="1">
    <citation type="journal article" date="2020" name="Phytopathology">
        <title>Genome Sequence Resources of Colletotrichum truncatum, C. plurivorum, C. musicola, and C. sojae: Four Species Pathogenic to Soybean (Glycine max).</title>
        <authorList>
            <person name="Rogerio F."/>
            <person name="Boufleur T.R."/>
            <person name="Ciampi-Guillardi M."/>
            <person name="Sukno S.A."/>
            <person name="Thon M.R."/>
            <person name="Massola Junior N.S."/>
            <person name="Baroncelli R."/>
        </authorList>
    </citation>
    <scope>NUCLEOTIDE SEQUENCE [LARGE SCALE GENOMIC DNA]</scope>
    <source>
        <strain evidence="2 3">LFN0009</strain>
    </source>
</reference>
<name>A0A8H6JX20_9PEZI</name>
<dbReference type="PANTHER" id="PTHR10622:SF10">
    <property type="entry name" value="HET DOMAIN-CONTAINING PROTEIN"/>
    <property type="match status" value="1"/>
</dbReference>
<keyword evidence="3" id="KW-1185">Reference proteome</keyword>